<organism evidence="2 4">
    <name type="scientific">Brachybacterium saurashtrense</name>
    <dbReference type="NCBI Taxonomy" id="556288"/>
    <lineage>
        <taxon>Bacteria</taxon>
        <taxon>Bacillati</taxon>
        <taxon>Actinomycetota</taxon>
        <taxon>Actinomycetes</taxon>
        <taxon>Micrococcales</taxon>
        <taxon>Dermabacteraceae</taxon>
        <taxon>Brachybacterium</taxon>
    </lineage>
</organism>
<sequence>MTGALAACSGEDTGTEHLRLSSWNIPTDLDSYQAIADRFVEDHPGTSVAVEVTTGSFHQWFITRLAADLAPDIIRITPQQIGRYAANGSLVDLSAAIPADYAEDWSDPFWAIGERENGIFGVFQHTDNFITFYDRKVMEQIGVQPPTALEDAWTWDEFLEICAEVTQVTGNYAFSYGWSGPDTAYRWMPLIYQNGGAFLGEDGLTPSMDSDAAIEALAFGRRWYADGLVSPSNMSKSGGGHVDFDLFTTGQVGMALTNPEAIAAFDEAMPGQWGTAPMIRNVGEASDLGGNTLAVTRSSRNPELAAELVAYMTSRENIREFCHNGNWIPSRTSLRAEDIGYAEHEDVMQQFIDQGTTIPLPMVRAQSGEYFSSLNAVFADYLDLCFLGQLTPQEASAQMMEAMLSVTSR</sequence>
<reference evidence="2 4" key="2">
    <citation type="submission" date="2018-08" db="EMBL/GenBank/DDBJ databases">
        <title>Brachybacterium saurashtrense DSM 23186.</title>
        <authorList>
            <person name="Li Y."/>
        </authorList>
    </citation>
    <scope>NUCLEOTIDE SEQUENCE [LARGE SCALE GENOMIC DNA]</scope>
    <source>
        <strain evidence="2 4">DSM 23186</strain>
    </source>
</reference>
<evidence type="ECO:0000313" key="1">
    <source>
        <dbReference type="EMBL" id="AXK47057.1"/>
    </source>
</evidence>
<dbReference type="EMBL" id="CP031356">
    <property type="protein sequence ID" value="AXK47057.1"/>
    <property type="molecule type" value="Genomic_DNA"/>
</dbReference>
<gene>
    <name evidence="1" type="ORF">DWV08_16485</name>
    <name evidence="2" type="ORF">DXU92_16380</name>
</gene>
<evidence type="ECO:0000313" key="3">
    <source>
        <dbReference type="Proteomes" id="UP000254236"/>
    </source>
</evidence>
<dbReference type="Gene3D" id="3.40.190.10">
    <property type="entry name" value="Periplasmic binding protein-like II"/>
    <property type="match status" value="1"/>
</dbReference>
<dbReference type="OrthoDB" id="7918484at2"/>
<dbReference type="SUPFAM" id="SSF53850">
    <property type="entry name" value="Periplasmic binding protein-like II"/>
    <property type="match status" value="1"/>
</dbReference>
<dbReference type="KEGG" id="bsau:DWV08_16485"/>
<keyword evidence="3" id="KW-1185">Reference proteome</keyword>
<accession>A0A345YT05</accession>
<dbReference type="AlphaFoldDB" id="A0A345YT05"/>
<name>A0A345YT05_9MICO</name>
<dbReference type="Proteomes" id="UP000254236">
    <property type="component" value="Chromosome"/>
</dbReference>
<dbReference type="PANTHER" id="PTHR43649">
    <property type="entry name" value="ARABINOSE-BINDING PROTEIN-RELATED"/>
    <property type="match status" value="1"/>
</dbReference>
<evidence type="ECO:0000313" key="2">
    <source>
        <dbReference type="EMBL" id="RRR20906.1"/>
    </source>
</evidence>
<dbReference type="Proteomes" id="UP000282185">
    <property type="component" value="Unassembled WGS sequence"/>
</dbReference>
<reference evidence="1 3" key="1">
    <citation type="submission" date="2018-07" db="EMBL/GenBank/DDBJ databases">
        <title>Brachybacterium saurashtrense DSM 23186 genome sequence.</title>
        <authorList>
            <person name="Guo L."/>
        </authorList>
    </citation>
    <scope>NUCLEOTIDE SEQUENCE [LARGE SCALE GENOMIC DNA]</scope>
    <source>
        <strain evidence="1 3">DSM 23186</strain>
    </source>
</reference>
<dbReference type="InterPro" id="IPR006059">
    <property type="entry name" value="SBP"/>
</dbReference>
<proteinExistence type="predicted"/>
<dbReference type="CDD" id="cd13585">
    <property type="entry name" value="PBP2_TMBP_like"/>
    <property type="match status" value="1"/>
</dbReference>
<evidence type="ECO:0000313" key="4">
    <source>
        <dbReference type="Proteomes" id="UP000282185"/>
    </source>
</evidence>
<dbReference type="EMBL" id="QSWH01000011">
    <property type="protein sequence ID" value="RRR20906.1"/>
    <property type="molecule type" value="Genomic_DNA"/>
</dbReference>
<dbReference type="PANTHER" id="PTHR43649:SF12">
    <property type="entry name" value="DIACETYLCHITOBIOSE BINDING PROTEIN DASA"/>
    <property type="match status" value="1"/>
</dbReference>
<protein>
    <submittedName>
        <fullName evidence="2">Sugar ABC transporter substrate-binding protein</fullName>
    </submittedName>
</protein>
<dbReference type="Pfam" id="PF01547">
    <property type="entry name" value="SBP_bac_1"/>
    <property type="match status" value="1"/>
</dbReference>
<dbReference type="InterPro" id="IPR050490">
    <property type="entry name" value="Bact_solute-bd_prot1"/>
</dbReference>